<dbReference type="GO" id="GO:0045739">
    <property type="term" value="P:positive regulation of DNA repair"/>
    <property type="evidence" value="ECO:0007669"/>
    <property type="project" value="TreeGrafter"/>
</dbReference>
<dbReference type="GO" id="GO:0004725">
    <property type="term" value="F:protein tyrosine phosphatase activity"/>
    <property type="evidence" value="ECO:0007669"/>
    <property type="project" value="UniProtKB-EC"/>
</dbReference>
<dbReference type="EC" id="3.1.3.48" evidence="2"/>
<name>A0A0L0FFG1_9EUKA</name>
<protein>
    <recommendedName>
        <fullName evidence="2">protein-tyrosine-phosphatase</fullName>
        <ecNumber evidence="2">3.1.3.48</ecNumber>
    </recommendedName>
</protein>
<gene>
    <name evidence="8" type="ORF">SARC_12269</name>
</gene>
<proteinExistence type="inferred from homology"/>
<dbReference type="GO" id="GO:0005634">
    <property type="term" value="C:nucleus"/>
    <property type="evidence" value="ECO:0007669"/>
    <property type="project" value="TreeGrafter"/>
</dbReference>
<dbReference type="GO" id="GO:2001240">
    <property type="term" value="P:negative regulation of extrinsic apoptotic signaling pathway in absence of ligand"/>
    <property type="evidence" value="ECO:0007669"/>
    <property type="project" value="TreeGrafter"/>
</dbReference>
<evidence type="ECO:0000313" key="9">
    <source>
        <dbReference type="Proteomes" id="UP000054560"/>
    </source>
</evidence>
<dbReference type="STRING" id="667725.A0A0L0FFG1"/>
<dbReference type="OrthoDB" id="167668at2759"/>
<feature type="binding site" evidence="7">
    <location>
        <position position="151"/>
    </location>
    <ligand>
        <name>Mg(2+)</name>
        <dbReference type="ChEBI" id="CHEBI:18420"/>
    </ligand>
</feature>
<evidence type="ECO:0000256" key="4">
    <source>
        <dbReference type="ARBA" id="ARBA00022842"/>
    </source>
</evidence>
<keyword evidence="4 7" id="KW-0460">Magnesium</keyword>
<dbReference type="GeneID" id="25912773"/>
<keyword evidence="7" id="KW-0479">Metal-binding</keyword>
<evidence type="ECO:0000256" key="6">
    <source>
        <dbReference type="ARBA" id="ARBA00051722"/>
    </source>
</evidence>
<reference evidence="8 9" key="1">
    <citation type="submission" date="2011-02" db="EMBL/GenBank/DDBJ databases">
        <title>The Genome Sequence of Sphaeroforma arctica JP610.</title>
        <authorList>
            <consortium name="The Broad Institute Genome Sequencing Platform"/>
            <person name="Russ C."/>
            <person name="Cuomo C."/>
            <person name="Young S.K."/>
            <person name="Zeng Q."/>
            <person name="Gargeya S."/>
            <person name="Alvarado L."/>
            <person name="Berlin A."/>
            <person name="Chapman S.B."/>
            <person name="Chen Z."/>
            <person name="Freedman E."/>
            <person name="Gellesch M."/>
            <person name="Goldberg J."/>
            <person name="Griggs A."/>
            <person name="Gujja S."/>
            <person name="Heilman E."/>
            <person name="Heiman D."/>
            <person name="Howarth C."/>
            <person name="Mehta T."/>
            <person name="Neiman D."/>
            <person name="Pearson M."/>
            <person name="Roberts A."/>
            <person name="Saif S."/>
            <person name="Shea T."/>
            <person name="Shenoy N."/>
            <person name="Sisk P."/>
            <person name="Stolte C."/>
            <person name="Sykes S."/>
            <person name="White J."/>
            <person name="Yandava C."/>
            <person name="Burger G."/>
            <person name="Gray M.W."/>
            <person name="Holland P.W.H."/>
            <person name="King N."/>
            <person name="Lang F.B.F."/>
            <person name="Roger A.J."/>
            <person name="Ruiz-Trillo I."/>
            <person name="Haas B."/>
            <person name="Nusbaum C."/>
            <person name="Birren B."/>
        </authorList>
    </citation>
    <scope>NUCLEOTIDE SEQUENCE [LARGE SCALE GENOMIC DNA]</scope>
    <source>
        <strain evidence="8 9">JP610</strain>
    </source>
</reference>
<evidence type="ECO:0000256" key="7">
    <source>
        <dbReference type="PIRSR" id="PIRSR628472-2"/>
    </source>
</evidence>
<keyword evidence="5" id="KW-0904">Protein phosphatase</keyword>
<dbReference type="InterPro" id="IPR028472">
    <property type="entry name" value="EYA"/>
</dbReference>
<dbReference type="RefSeq" id="XP_014149103.1">
    <property type="nucleotide sequence ID" value="XM_014293628.1"/>
</dbReference>
<evidence type="ECO:0000256" key="1">
    <source>
        <dbReference type="ARBA" id="ARBA00010501"/>
    </source>
</evidence>
<dbReference type="InterPro" id="IPR036412">
    <property type="entry name" value="HAD-like_sf"/>
</dbReference>
<evidence type="ECO:0000256" key="2">
    <source>
        <dbReference type="ARBA" id="ARBA00013064"/>
    </source>
</evidence>
<dbReference type="EMBL" id="KQ243781">
    <property type="protein sequence ID" value="KNC75201.1"/>
    <property type="molecule type" value="Genomic_DNA"/>
</dbReference>
<keyword evidence="9" id="KW-1185">Reference proteome</keyword>
<evidence type="ECO:0000313" key="8">
    <source>
        <dbReference type="EMBL" id="KNC75201.1"/>
    </source>
</evidence>
<organism evidence="8 9">
    <name type="scientific">Sphaeroforma arctica JP610</name>
    <dbReference type="NCBI Taxonomy" id="667725"/>
    <lineage>
        <taxon>Eukaryota</taxon>
        <taxon>Ichthyosporea</taxon>
        <taxon>Ichthyophonida</taxon>
        <taxon>Sphaeroforma</taxon>
    </lineage>
</organism>
<dbReference type="Proteomes" id="UP000054560">
    <property type="component" value="Unassembled WGS sequence"/>
</dbReference>
<dbReference type="Gene3D" id="3.40.50.12350">
    <property type="match status" value="1"/>
</dbReference>
<comment type="catalytic activity">
    <reaction evidence="6">
        <text>O-phospho-L-tyrosyl-[protein] + H2O = L-tyrosyl-[protein] + phosphate</text>
        <dbReference type="Rhea" id="RHEA:10684"/>
        <dbReference type="Rhea" id="RHEA-COMP:10136"/>
        <dbReference type="Rhea" id="RHEA-COMP:20101"/>
        <dbReference type="ChEBI" id="CHEBI:15377"/>
        <dbReference type="ChEBI" id="CHEBI:43474"/>
        <dbReference type="ChEBI" id="CHEBI:46858"/>
        <dbReference type="ChEBI" id="CHEBI:61978"/>
        <dbReference type="EC" id="3.1.3.48"/>
    </reaction>
</comment>
<dbReference type="GO" id="GO:0046872">
    <property type="term" value="F:metal ion binding"/>
    <property type="evidence" value="ECO:0007669"/>
    <property type="project" value="UniProtKB-KW"/>
</dbReference>
<sequence>MTNFDNNPDPEDVERNLAYRLRHVKELYNSVRALHMSGDSKQVLQRMRELLPVGAMRDWRQTYELIDQLSGNWMTLADLILSTTTARKNSVNVMVTSSQLIPAMSKVMLYSLTNHFAADSIYASRVVGKEECFRKIKARYGNAAVYHVIGDSAEEMVAGKKLGWDTHLVRSVAHLKQLLVNIHGHI</sequence>
<keyword evidence="3" id="KW-0378">Hydrolase</keyword>
<dbReference type="SUPFAM" id="SSF56784">
    <property type="entry name" value="HAD-like"/>
    <property type="match status" value="1"/>
</dbReference>
<dbReference type="GO" id="GO:0030154">
    <property type="term" value="P:cell differentiation"/>
    <property type="evidence" value="ECO:0007669"/>
    <property type="project" value="TreeGrafter"/>
</dbReference>
<dbReference type="AlphaFoldDB" id="A0A0L0FFG1"/>
<evidence type="ECO:0000256" key="3">
    <source>
        <dbReference type="ARBA" id="ARBA00022801"/>
    </source>
</evidence>
<dbReference type="PANTHER" id="PTHR10190">
    <property type="entry name" value="EYES ABSENT"/>
    <property type="match status" value="1"/>
</dbReference>
<comment type="similarity">
    <text evidence="1">Belongs to the HAD-like hydrolase superfamily. EYA family.</text>
</comment>
<evidence type="ECO:0000256" key="5">
    <source>
        <dbReference type="ARBA" id="ARBA00022912"/>
    </source>
</evidence>
<comment type="cofactor">
    <cofactor evidence="7">
        <name>Mg(2+)</name>
        <dbReference type="ChEBI" id="CHEBI:18420"/>
    </cofactor>
    <text evidence="7">Binds 1 Mg(2+) ion per subunit.</text>
</comment>
<accession>A0A0L0FFG1</accession>
<dbReference type="InterPro" id="IPR038102">
    <property type="entry name" value="EYA_dom_sf"/>
</dbReference>
<dbReference type="PANTHER" id="PTHR10190:SF16">
    <property type="entry name" value="DEVELOPMENTAL PROTEIN EYES ABSENT"/>
    <property type="match status" value="1"/>
</dbReference>
<dbReference type="eggNOG" id="KOG3107">
    <property type="taxonomic scope" value="Eukaryota"/>
</dbReference>